<comment type="cofactor">
    <cofactor evidence="1">
        <name>FMN</name>
        <dbReference type="ChEBI" id="CHEBI:58210"/>
    </cofactor>
</comment>
<dbReference type="Proteomes" id="UP000053617">
    <property type="component" value="Unassembled WGS sequence"/>
</dbReference>
<accession>A0A0D2FWW3</accession>
<evidence type="ECO:0000256" key="3">
    <source>
        <dbReference type="ARBA" id="ARBA00024042"/>
    </source>
</evidence>
<protein>
    <recommendedName>
        <fullName evidence="4">Oxidase FUB9</fullName>
    </recommendedName>
    <alternativeName>
        <fullName evidence="5">Fusaric acid biosynthesis protein 9</fullName>
    </alternativeName>
</protein>
<feature type="binding site" evidence="7">
    <location>
        <position position="146"/>
    </location>
    <ligand>
        <name>glyoxylate</name>
        <dbReference type="ChEBI" id="CHEBI:36655"/>
    </ligand>
</feature>
<feature type="binding site" evidence="7">
    <location>
        <position position="268"/>
    </location>
    <ligand>
        <name>glyoxylate</name>
        <dbReference type="ChEBI" id="CHEBI:36655"/>
    </ligand>
</feature>
<evidence type="ECO:0000256" key="2">
    <source>
        <dbReference type="ARBA" id="ARBA00023002"/>
    </source>
</evidence>
<keyword evidence="2" id="KW-0560">Oxidoreductase</keyword>
<organism evidence="9 10">
    <name type="scientific">Rhinocladiella mackenziei CBS 650.93</name>
    <dbReference type="NCBI Taxonomy" id="1442369"/>
    <lineage>
        <taxon>Eukaryota</taxon>
        <taxon>Fungi</taxon>
        <taxon>Dikarya</taxon>
        <taxon>Ascomycota</taxon>
        <taxon>Pezizomycotina</taxon>
        <taxon>Eurotiomycetes</taxon>
        <taxon>Chaetothyriomycetidae</taxon>
        <taxon>Chaetothyriales</taxon>
        <taxon>Herpotrichiellaceae</taxon>
        <taxon>Rhinocladiella</taxon>
    </lineage>
</organism>
<dbReference type="PANTHER" id="PTHR10578">
    <property type="entry name" value="S -2-HYDROXY-ACID OXIDASE-RELATED"/>
    <property type="match status" value="1"/>
</dbReference>
<keyword evidence="10" id="KW-1185">Reference proteome</keyword>
<dbReference type="STRING" id="1442369.A0A0D2FWW3"/>
<dbReference type="InterPro" id="IPR008259">
    <property type="entry name" value="FMN_hydac_DH_AS"/>
</dbReference>
<sequence length="381" mass="41598">MSGGAPVPVVVKGKEAAILCMEDLQAAADANLPEIARDFYNSGSTYQTTIAENSSAFGKYRLRSRVLVDVSKLDTSTTCLGRNIKFPLSISPAGLQAMAHPDGELATSRACSTTGVNMAISSFANHPIEDIMAGGQRNVNYAMQLYTMKDRALQERIIQKAEGAGCKAIFLTADSPVLGVRFNEWRNDFRTPEGLEFPTLELTTQKIRTQTHDSGFTAFNDDSHNWERDIAWLRSKTKMQIWIKGILTAEDTILAIKYGCDGIIVSNHGGRQLDGVPATIDALVECVDAAKGRIPIHVDGGFRKGTDIFIALALGAKCVWVGRPAIWGLAYKGQAGVEKMITMLHEDFRRCMALCGCNTVEDIKRSCLAMMGIDGVLRRLE</sequence>
<keyword evidence="7" id="KW-0288">FMN</keyword>
<dbReference type="GO" id="GO:0010181">
    <property type="term" value="F:FMN binding"/>
    <property type="evidence" value="ECO:0007669"/>
    <property type="project" value="InterPro"/>
</dbReference>
<dbReference type="EMBL" id="KN847477">
    <property type="protein sequence ID" value="KIX06792.1"/>
    <property type="molecule type" value="Genomic_DNA"/>
</dbReference>
<dbReference type="PANTHER" id="PTHR10578:SF149">
    <property type="entry name" value="2-HYDROXYACID OXIDASE 2"/>
    <property type="match status" value="1"/>
</dbReference>
<feature type="binding site" evidence="7">
    <location>
        <position position="244"/>
    </location>
    <ligand>
        <name>FMN</name>
        <dbReference type="ChEBI" id="CHEBI:58210"/>
    </ligand>
</feature>
<dbReference type="RefSeq" id="XP_013273928.1">
    <property type="nucleotide sequence ID" value="XM_013418474.1"/>
</dbReference>
<feature type="binding site" evidence="7">
    <location>
        <begin position="322"/>
        <end position="323"/>
    </location>
    <ligand>
        <name>FMN</name>
        <dbReference type="ChEBI" id="CHEBI:58210"/>
    </ligand>
</feature>
<feature type="binding site" evidence="7">
    <location>
        <begin position="92"/>
        <end position="94"/>
    </location>
    <ligand>
        <name>FMN</name>
        <dbReference type="ChEBI" id="CHEBI:58210"/>
    </ligand>
</feature>
<dbReference type="CDD" id="cd02809">
    <property type="entry name" value="alpha_hydroxyacid_oxid_FMN"/>
    <property type="match status" value="1"/>
</dbReference>
<feature type="binding site" evidence="7">
    <location>
        <position position="266"/>
    </location>
    <ligand>
        <name>FMN</name>
        <dbReference type="ChEBI" id="CHEBI:58210"/>
    </ligand>
</feature>
<evidence type="ECO:0000259" key="8">
    <source>
        <dbReference type="PROSITE" id="PS51349"/>
    </source>
</evidence>
<dbReference type="SUPFAM" id="SSF51395">
    <property type="entry name" value="FMN-linked oxidoreductases"/>
    <property type="match status" value="1"/>
</dbReference>
<dbReference type="GeneID" id="25292839"/>
<dbReference type="VEuPathDB" id="FungiDB:Z518_04768"/>
<dbReference type="AlphaFoldDB" id="A0A0D2FWW3"/>
<dbReference type="PROSITE" id="PS00557">
    <property type="entry name" value="FMN_HYDROXY_ACID_DH_1"/>
    <property type="match status" value="1"/>
</dbReference>
<evidence type="ECO:0000256" key="7">
    <source>
        <dbReference type="PIRSR" id="PIRSR000138-2"/>
    </source>
</evidence>
<evidence type="ECO:0000256" key="4">
    <source>
        <dbReference type="ARBA" id="ARBA00073420"/>
    </source>
</evidence>
<dbReference type="Pfam" id="PF01070">
    <property type="entry name" value="FMN_dh"/>
    <property type="match status" value="1"/>
</dbReference>
<dbReference type="InterPro" id="IPR013785">
    <property type="entry name" value="Aldolase_TIM"/>
</dbReference>
<feature type="active site" description="Proton acceptor" evidence="6">
    <location>
        <position position="268"/>
    </location>
</feature>
<proteinExistence type="inferred from homology"/>
<dbReference type="InterPro" id="IPR037396">
    <property type="entry name" value="FMN_HAD"/>
</dbReference>
<dbReference type="InterPro" id="IPR012133">
    <property type="entry name" value="Alpha-hydoxy_acid_DH_FMN"/>
</dbReference>
<dbReference type="PROSITE" id="PS51349">
    <property type="entry name" value="FMN_HYDROXY_ACID_DH_2"/>
    <property type="match status" value="1"/>
</dbReference>
<dbReference type="FunFam" id="3.20.20.70:FF:000056">
    <property type="entry name" value="hydroxyacid oxidase 2"/>
    <property type="match status" value="1"/>
</dbReference>
<feature type="binding site" evidence="7">
    <location>
        <position position="181"/>
    </location>
    <ligand>
        <name>glyoxylate</name>
        <dbReference type="ChEBI" id="CHEBI:36655"/>
    </ligand>
</feature>
<feature type="binding site" evidence="7">
    <location>
        <position position="144"/>
    </location>
    <ligand>
        <name>FMN</name>
        <dbReference type="ChEBI" id="CHEBI:58210"/>
    </ligand>
</feature>
<feature type="binding site" evidence="7">
    <location>
        <position position="271"/>
    </location>
    <ligand>
        <name>glyoxylate</name>
        <dbReference type="ChEBI" id="CHEBI:36655"/>
    </ligand>
</feature>
<reference evidence="9 10" key="1">
    <citation type="submission" date="2015-01" db="EMBL/GenBank/DDBJ databases">
        <title>The Genome Sequence of Rhinocladiella mackenzie CBS 650.93.</title>
        <authorList>
            <consortium name="The Broad Institute Genomics Platform"/>
            <person name="Cuomo C."/>
            <person name="de Hoog S."/>
            <person name="Gorbushina A."/>
            <person name="Stielow B."/>
            <person name="Teixiera M."/>
            <person name="Abouelleil A."/>
            <person name="Chapman S.B."/>
            <person name="Priest M."/>
            <person name="Young S.K."/>
            <person name="Wortman J."/>
            <person name="Nusbaum C."/>
            <person name="Birren B."/>
        </authorList>
    </citation>
    <scope>NUCLEOTIDE SEQUENCE [LARGE SCALE GENOMIC DNA]</scope>
    <source>
        <strain evidence="9 10">CBS 650.93</strain>
    </source>
</reference>
<feature type="binding site" evidence="7">
    <location>
        <begin position="299"/>
        <end position="303"/>
    </location>
    <ligand>
        <name>FMN</name>
        <dbReference type="ChEBI" id="CHEBI:58210"/>
    </ligand>
</feature>
<comment type="similarity">
    <text evidence="3">Belongs to the FMN-dependent alpha-hydroxy acid dehydrogenase family.</text>
</comment>
<gene>
    <name evidence="9" type="ORF">Z518_04768</name>
</gene>
<feature type="binding site" evidence="7">
    <location>
        <position position="172"/>
    </location>
    <ligand>
        <name>FMN</name>
        <dbReference type="ChEBI" id="CHEBI:58210"/>
    </ligand>
</feature>
<feature type="domain" description="FMN hydroxy acid dehydrogenase" evidence="8">
    <location>
        <begin position="13"/>
        <end position="373"/>
    </location>
</feature>
<dbReference type="GO" id="GO:0016491">
    <property type="term" value="F:oxidoreductase activity"/>
    <property type="evidence" value="ECO:0007669"/>
    <property type="project" value="UniProtKB-KW"/>
</dbReference>
<feature type="binding site" evidence="7">
    <location>
        <position position="121"/>
    </location>
    <ligand>
        <name>FMN</name>
        <dbReference type="ChEBI" id="CHEBI:58210"/>
    </ligand>
</feature>
<dbReference type="HOGENOM" id="CLU_020639_0_0_1"/>
<evidence type="ECO:0000313" key="10">
    <source>
        <dbReference type="Proteomes" id="UP000053617"/>
    </source>
</evidence>
<dbReference type="Gene3D" id="3.20.20.70">
    <property type="entry name" value="Aldolase class I"/>
    <property type="match status" value="1"/>
</dbReference>
<evidence type="ECO:0000256" key="1">
    <source>
        <dbReference type="ARBA" id="ARBA00001917"/>
    </source>
</evidence>
<dbReference type="GO" id="GO:0005737">
    <property type="term" value="C:cytoplasm"/>
    <property type="evidence" value="ECO:0007669"/>
    <property type="project" value="UniProtKB-ARBA"/>
</dbReference>
<dbReference type="PIRSF" id="PIRSF000138">
    <property type="entry name" value="Al-hdrx_acd_dh"/>
    <property type="match status" value="1"/>
</dbReference>
<evidence type="ECO:0000256" key="5">
    <source>
        <dbReference type="ARBA" id="ARBA00083297"/>
    </source>
</evidence>
<keyword evidence="7" id="KW-0285">Flavoprotein</keyword>
<name>A0A0D2FWW3_9EURO</name>
<evidence type="ECO:0000313" key="9">
    <source>
        <dbReference type="EMBL" id="KIX06792.1"/>
    </source>
</evidence>
<dbReference type="OrthoDB" id="6475849at2759"/>
<evidence type="ECO:0000256" key="6">
    <source>
        <dbReference type="PIRSR" id="PIRSR000138-1"/>
    </source>
</evidence>
<dbReference type="InterPro" id="IPR000262">
    <property type="entry name" value="FMN-dep_DH"/>
</dbReference>